<reference evidence="1 2" key="1">
    <citation type="journal article" date="2022" name="New Phytol.">
        <title>Ecological generalism drives hyperdiversity of secondary metabolite gene clusters in xylarialean endophytes.</title>
        <authorList>
            <person name="Franco M.E.E."/>
            <person name="Wisecaver J.H."/>
            <person name="Arnold A.E."/>
            <person name="Ju Y.M."/>
            <person name="Slot J.C."/>
            <person name="Ahrendt S."/>
            <person name="Moore L.P."/>
            <person name="Eastman K.E."/>
            <person name="Scott K."/>
            <person name="Konkel Z."/>
            <person name="Mondo S.J."/>
            <person name="Kuo A."/>
            <person name="Hayes R.D."/>
            <person name="Haridas S."/>
            <person name="Andreopoulos B."/>
            <person name="Riley R."/>
            <person name="LaButti K."/>
            <person name="Pangilinan J."/>
            <person name="Lipzen A."/>
            <person name="Amirebrahimi M."/>
            <person name="Yan J."/>
            <person name="Adam C."/>
            <person name="Keymanesh K."/>
            <person name="Ng V."/>
            <person name="Louie K."/>
            <person name="Northen T."/>
            <person name="Drula E."/>
            <person name="Henrissat B."/>
            <person name="Hsieh H.M."/>
            <person name="Youens-Clark K."/>
            <person name="Lutzoni F."/>
            <person name="Miadlikowska J."/>
            <person name="Eastwood D.C."/>
            <person name="Hamelin R.C."/>
            <person name="Grigoriev I.V."/>
            <person name="U'Ren J.M."/>
        </authorList>
    </citation>
    <scope>NUCLEOTIDE SEQUENCE [LARGE SCALE GENOMIC DNA]</scope>
    <source>
        <strain evidence="1 2">ER1909</strain>
    </source>
</reference>
<accession>A0ACC0D221</accession>
<gene>
    <name evidence="1" type="ORF">F4821DRAFT_259764</name>
</gene>
<organism evidence="1 2">
    <name type="scientific">Hypoxylon rubiginosum</name>
    <dbReference type="NCBI Taxonomy" id="110542"/>
    <lineage>
        <taxon>Eukaryota</taxon>
        <taxon>Fungi</taxon>
        <taxon>Dikarya</taxon>
        <taxon>Ascomycota</taxon>
        <taxon>Pezizomycotina</taxon>
        <taxon>Sordariomycetes</taxon>
        <taxon>Xylariomycetidae</taxon>
        <taxon>Xylariales</taxon>
        <taxon>Hypoxylaceae</taxon>
        <taxon>Hypoxylon</taxon>
    </lineage>
</organism>
<sequence>MGSRLGLSVGFISILSLLLTTRGVCHGHIPARIGQCSLNIPSALQPQTHLGCSHLVDEDVTHQPIDYSPWTHPVDCMHVPNSPSTKYCVFSIITTPEIAATEIEILNDSGDTQFRSVNSSAGPAWKVVDIPGKGKGIVASRFIKRSEAIMVDWASLVVHLDFPTSVKRLQGYRHLHRAVDQLSDPDRVLELARSSTFSNDIVEDVLRTNAFSYPLAGESHMALYPDVSRVNHACRPNAFIRFTPTSLAVSVVVQRDIEPGEEITITCKTRDERQELLLKWGFQCSCDLCTASKAEVAASDYRREKIRNMRQEVMKAVEVWDGTKAAKLTLETLELMRDEDLAPLYASQYEILARLYWKAKDKKMGTKYAQMSIDTLVDQGYIENSTSVLPALLESFDG</sequence>
<proteinExistence type="predicted"/>
<comment type="caution">
    <text evidence="1">The sequence shown here is derived from an EMBL/GenBank/DDBJ whole genome shotgun (WGS) entry which is preliminary data.</text>
</comment>
<dbReference type="Proteomes" id="UP001497680">
    <property type="component" value="Unassembled WGS sequence"/>
</dbReference>
<keyword evidence="2" id="KW-1185">Reference proteome</keyword>
<evidence type="ECO:0000313" key="1">
    <source>
        <dbReference type="EMBL" id="KAI6086752.1"/>
    </source>
</evidence>
<dbReference type="EMBL" id="MU394313">
    <property type="protein sequence ID" value="KAI6086752.1"/>
    <property type="molecule type" value="Genomic_DNA"/>
</dbReference>
<name>A0ACC0D221_9PEZI</name>
<protein>
    <submittedName>
        <fullName evidence="1">SET domain-containing protein</fullName>
    </submittedName>
</protein>
<evidence type="ECO:0000313" key="2">
    <source>
        <dbReference type="Proteomes" id="UP001497680"/>
    </source>
</evidence>